<organism evidence="1 2">
    <name type="scientific">Cinara cedri</name>
    <dbReference type="NCBI Taxonomy" id="506608"/>
    <lineage>
        <taxon>Eukaryota</taxon>
        <taxon>Metazoa</taxon>
        <taxon>Ecdysozoa</taxon>
        <taxon>Arthropoda</taxon>
        <taxon>Hexapoda</taxon>
        <taxon>Insecta</taxon>
        <taxon>Pterygota</taxon>
        <taxon>Neoptera</taxon>
        <taxon>Paraneoptera</taxon>
        <taxon>Hemiptera</taxon>
        <taxon>Sternorrhyncha</taxon>
        <taxon>Aphidomorpha</taxon>
        <taxon>Aphidoidea</taxon>
        <taxon>Aphididae</taxon>
        <taxon>Lachninae</taxon>
        <taxon>Cinara</taxon>
    </lineage>
</organism>
<proteinExistence type="predicted"/>
<accession>A0A5E4NIN4</accession>
<dbReference type="EMBL" id="CABPRJ010002370">
    <property type="protein sequence ID" value="VVC43584.1"/>
    <property type="molecule type" value="Genomic_DNA"/>
</dbReference>
<dbReference type="SUPFAM" id="SSF53756">
    <property type="entry name" value="UDP-Glycosyltransferase/glycogen phosphorylase"/>
    <property type="match status" value="1"/>
</dbReference>
<name>A0A5E4NIN4_9HEMI</name>
<evidence type="ECO:0000313" key="1">
    <source>
        <dbReference type="EMBL" id="VVC43584.1"/>
    </source>
</evidence>
<dbReference type="Proteomes" id="UP000325440">
    <property type="component" value="Unassembled WGS sequence"/>
</dbReference>
<protein>
    <submittedName>
        <fullName evidence="1">Uncharacterized protein</fullName>
    </submittedName>
</protein>
<dbReference type="AlphaFoldDB" id="A0A5E4NIN4"/>
<gene>
    <name evidence="1" type="ORF">CINCED_3A011019</name>
</gene>
<dbReference type="OrthoDB" id="5835829at2759"/>
<sequence length="102" mass="11921">MSSLPNQTKTAFLEALAQLPQRILLKYENEMDDKPKNVMIRKMVPSTRYNHIVEHVCTRATSAILNVRDIFYSYPVAFLESVWRTVPGRHCLIRDHVSYRLS</sequence>
<evidence type="ECO:0000313" key="2">
    <source>
        <dbReference type="Proteomes" id="UP000325440"/>
    </source>
</evidence>
<keyword evidence="2" id="KW-1185">Reference proteome</keyword>
<reference evidence="1 2" key="1">
    <citation type="submission" date="2019-08" db="EMBL/GenBank/DDBJ databases">
        <authorList>
            <person name="Alioto T."/>
            <person name="Alioto T."/>
            <person name="Gomez Garrido J."/>
        </authorList>
    </citation>
    <scope>NUCLEOTIDE SEQUENCE [LARGE SCALE GENOMIC DNA]</scope>
</reference>